<name>A0ABT8CCI5_9BACT</name>
<dbReference type="Proteomes" id="UP001236663">
    <property type="component" value="Unassembled WGS sequence"/>
</dbReference>
<organism evidence="1 2">
    <name type="scientific">Cyclobacterium jeungdonense</name>
    <dbReference type="NCBI Taxonomy" id="708087"/>
    <lineage>
        <taxon>Bacteria</taxon>
        <taxon>Pseudomonadati</taxon>
        <taxon>Bacteroidota</taxon>
        <taxon>Cytophagia</taxon>
        <taxon>Cytophagales</taxon>
        <taxon>Cyclobacteriaceae</taxon>
        <taxon>Cyclobacterium</taxon>
    </lineage>
</organism>
<evidence type="ECO:0000313" key="2">
    <source>
        <dbReference type="Proteomes" id="UP001236663"/>
    </source>
</evidence>
<gene>
    <name evidence="1" type="ORF">QWZ15_19900</name>
</gene>
<proteinExistence type="predicted"/>
<reference evidence="2" key="1">
    <citation type="journal article" date="2019" name="Int. J. Syst. Evol. Microbiol.">
        <title>The Global Catalogue of Microorganisms (GCM) 10K type strain sequencing project: providing services to taxonomists for standard genome sequencing and annotation.</title>
        <authorList>
            <consortium name="The Broad Institute Genomics Platform"/>
            <consortium name="The Broad Institute Genome Sequencing Center for Infectious Disease"/>
            <person name="Wu L."/>
            <person name="Ma J."/>
        </authorList>
    </citation>
    <scope>NUCLEOTIDE SEQUENCE [LARGE SCALE GENOMIC DNA]</scope>
    <source>
        <strain evidence="2">CECT 7706</strain>
    </source>
</reference>
<dbReference type="RefSeq" id="WP_163383391.1">
    <property type="nucleotide sequence ID" value="NZ_JAUFQS010000047.1"/>
</dbReference>
<protein>
    <submittedName>
        <fullName evidence="1">Uncharacterized protein</fullName>
    </submittedName>
</protein>
<keyword evidence="2" id="KW-1185">Reference proteome</keyword>
<sequence length="85" mass="9630">MPAIMGTFVKGTEHYLEYFRKIAFKEAASKRGFYCDDSLKRTIRGGVTGDMLESMMRQFGIGMSTIETGRFVKSKGFSMLVEIIE</sequence>
<comment type="caution">
    <text evidence="1">The sequence shown here is derived from an EMBL/GenBank/DDBJ whole genome shotgun (WGS) entry which is preliminary data.</text>
</comment>
<dbReference type="EMBL" id="JAUFQS010000047">
    <property type="protein sequence ID" value="MDN3690096.1"/>
    <property type="molecule type" value="Genomic_DNA"/>
</dbReference>
<accession>A0ABT8CCI5</accession>
<evidence type="ECO:0000313" key="1">
    <source>
        <dbReference type="EMBL" id="MDN3690096.1"/>
    </source>
</evidence>